<dbReference type="AlphaFoldDB" id="A0A0P1IKE9"/>
<comment type="function">
    <text evidence="7">Part of the tripartite ATP-independent periplasmic (TRAP) transport system.</text>
</comment>
<keyword evidence="2 7" id="KW-0813">Transport</keyword>
<evidence type="ECO:0000313" key="9">
    <source>
        <dbReference type="EMBL" id="CUK03688.1"/>
    </source>
</evidence>
<dbReference type="RefSeq" id="WP_058311888.1">
    <property type="nucleotide sequence ID" value="NZ_CANLZE010000003.1"/>
</dbReference>
<organism evidence="9 10">
    <name type="scientific">Shimia thalassica</name>
    <dbReference type="NCBI Taxonomy" id="1715693"/>
    <lineage>
        <taxon>Bacteria</taxon>
        <taxon>Pseudomonadati</taxon>
        <taxon>Pseudomonadota</taxon>
        <taxon>Alphaproteobacteria</taxon>
        <taxon>Rhodobacterales</taxon>
        <taxon>Roseobacteraceae</taxon>
    </lineage>
</organism>
<keyword evidence="10" id="KW-1185">Reference proteome</keyword>
<evidence type="ECO:0000313" key="10">
    <source>
        <dbReference type="Proteomes" id="UP000051870"/>
    </source>
</evidence>
<feature type="transmembrane region" description="Helical" evidence="7">
    <location>
        <begin position="133"/>
        <end position="159"/>
    </location>
</feature>
<evidence type="ECO:0000256" key="2">
    <source>
        <dbReference type="ARBA" id="ARBA00022448"/>
    </source>
</evidence>
<gene>
    <name evidence="9" type="ORF">PH7735_02694</name>
</gene>
<dbReference type="Pfam" id="PF04290">
    <property type="entry name" value="DctQ"/>
    <property type="match status" value="1"/>
</dbReference>
<evidence type="ECO:0000256" key="1">
    <source>
        <dbReference type="ARBA" id="ARBA00004651"/>
    </source>
</evidence>
<keyword evidence="5 7" id="KW-1133">Transmembrane helix</keyword>
<comment type="subcellular location">
    <subcellularLocation>
        <location evidence="7">Cell inner membrane</location>
        <topology evidence="7">Multi-pass membrane protein</topology>
    </subcellularLocation>
    <subcellularLocation>
        <location evidence="1">Cell membrane</location>
        <topology evidence="1">Multi-pass membrane protein</topology>
    </subcellularLocation>
</comment>
<dbReference type="Proteomes" id="UP000051870">
    <property type="component" value="Unassembled WGS sequence"/>
</dbReference>
<evidence type="ECO:0000256" key="5">
    <source>
        <dbReference type="ARBA" id="ARBA00022989"/>
    </source>
</evidence>
<dbReference type="GO" id="GO:0022857">
    <property type="term" value="F:transmembrane transporter activity"/>
    <property type="evidence" value="ECO:0007669"/>
    <property type="project" value="UniProtKB-UniRule"/>
</dbReference>
<evidence type="ECO:0000256" key="3">
    <source>
        <dbReference type="ARBA" id="ARBA00022475"/>
    </source>
</evidence>
<keyword evidence="4 7" id="KW-0812">Transmembrane</keyword>
<accession>A0A0P1IKE9</accession>
<evidence type="ECO:0000256" key="4">
    <source>
        <dbReference type="ARBA" id="ARBA00022692"/>
    </source>
</evidence>
<comment type="similarity">
    <text evidence="7">Belongs to the TRAP transporter small permease family.</text>
</comment>
<protein>
    <recommendedName>
        <fullName evidence="7">TRAP transporter small permease protein</fullName>
    </recommendedName>
</protein>
<comment type="subunit">
    <text evidence="7">The complex comprises the extracytoplasmic solute receptor protein and the two transmembrane proteins.</text>
</comment>
<feature type="transmembrane region" description="Helical" evidence="7">
    <location>
        <begin position="89"/>
        <end position="107"/>
    </location>
</feature>
<keyword evidence="3" id="KW-1003">Cell membrane</keyword>
<feature type="transmembrane region" description="Helical" evidence="7">
    <location>
        <begin position="16"/>
        <end position="40"/>
    </location>
</feature>
<feature type="transmembrane region" description="Helical" evidence="7">
    <location>
        <begin position="52"/>
        <end position="68"/>
    </location>
</feature>
<keyword evidence="6 7" id="KW-0472">Membrane</keyword>
<evidence type="ECO:0000259" key="8">
    <source>
        <dbReference type="Pfam" id="PF04290"/>
    </source>
</evidence>
<dbReference type="STRING" id="1715693.PH7735_02694"/>
<dbReference type="InterPro" id="IPR055348">
    <property type="entry name" value="DctQ"/>
</dbReference>
<dbReference type="GeneID" id="83881703"/>
<keyword evidence="7" id="KW-0997">Cell inner membrane</keyword>
<dbReference type="EMBL" id="CYTW01000003">
    <property type="protein sequence ID" value="CUK03688.1"/>
    <property type="molecule type" value="Genomic_DNA"/>
</dbReference>
<evidence type="ECO:0000256" key="7">
    <source>
        <dbReference type="RuleBase" id="RU369079"/>
    </source>
</evidence>
<reference evidence="10" key="1">
    <citation type="submission" date="2015-09" db="EMBL/GenBank/DDBJ databases">
        <authorList>
            <person name="Rodrigo-Torres Lidia"/>
            <person name="Arahal R.David."/>
        </authorList>
    </citation>
    <scope>NUCLEOTIDE SEQUENCE [LARGE SCALE GENOMIC DNA]</scope>
    <source>
        <strain evidence="10">CECT 7735</strain>
    </source>
</reference>
<proteinExistence type="inferred from homology"/>
<feature type="domain" description="Tripartite ATP-independent periplasmic transporters DctQ component" evidence="8">
    <location>
        <begin position="26"/>
        <end position="152"/>
    </location>
</feature>
<sequence>MAALLHSVRKLSNIPVLVACAALFVLMVMTFCDVILRSIFNAPIEAATELTRILMAILVFAVLPVVSARNDHIAVDLTDGLFARYRLSHIRDGLIFIGSGLMLYWPIKRVWVLAERARDYGDVTEYLAIPQFYVGWFITVFAALAAVAMIVTGLLHFFAPHLLTERRA</sequence>
<evidence type="ECO:0000256" key="6">
    <source>
        <dbReference type="ARBA" id="ARBA00023136"/>
    </source>
</evidence>
<dbReference type="GO" id="GO:0005886">
    <property type="term" value="C:plasma membrane"/>
    <property type="evidence" value="ECO:0007669"/>
    <property type="project" value="UniProtKB-SubCell"/>
</dbReference>
<name>A0A0P1IKE9_9RHOB</name>